<evidence type="ECO:0000259" key="2">
    <source>
        <dbReference type="Pfam" id="PF11181"/>
    </source>
</evidence>
<dbReference type="EMBL" id="LAXD01000001">
    <property type="protein sequence ID" value="KWW99290.1"/>
    <property type="molecule type" value="Genomic_DNA"/>
</dbReference>
<feature type="transmembrane region" description="Helical" evidence="1">
    <location>
        <begin position="73"/>
        <end position="93"/>
    </location>
</feature>
<evidence type="ECO:0000256" key="1">
    <source>
        <dbReference type="SAM" id="Phobius"/>
    </source>
</evidence>
<evidence type="ECO:0000313" key="4">
    <source>
        <dbReference type="EMBL" id="KWX04949.1"/>
    </source>
</evidence>
<reference evidence="4 8" key="1">
    <citation type="submission" date="2015-02" db="EMBL/GenBank/DDBJ databases">
        <title>Physiological reanalysis, assessment of diazotrophy, and genome sequences of multiple isolates of Streptomyces thermoautotrophicus.</title>
        <authorList>
            <person name="MacKellar D.C."/>
            <person name="Lieber L."/>
            <person name="Norman J."/>
            <person name="Bolger A."/>
            <person name="Tobin C."/>
            <person name="Murray J.W."/>
            <person name="Prell J."/>
        </authorList>
    </citation>
    <scope>NUCLEOTIDE SEQUENCE [LARGE SCALE GENOMIC DNA]</scope>
    <source>
        <strain evidence="4 8">UBT1</strain>
    </source>
</reference>
<reference evidence="3" key="3">
    <citation type="submission" date="2015-04" db="EMBL/GenBank/DDBJ databases">
        <title>Physiological reanalysis, assessment of diazotrophy, and genome sequences of multiple isolates of Streptomyces thermoautotrophicus.</title>
        <authorList>
            <person name="MacKellar D.C."/>
            <person name="Lieber L."/>
            <person name="Norman J."/>
            <person name="Bolger A."/>
            <person name="Tobin C."/>
            <person name="Murray J.W."/>
            <person name="Woodward J."/>
            <person name="Friesen M."/>
            <person name="Prell J."/>
        </authorList>
    </citation>
    <scope>NUCLEOTIDE SEQUENCE [LARGE SCALE GENOMIC DNA]</scope>
    <source>
        <strain evidence="3">H1</strain>
    </source>
</reference>
<dbReference type="Pfam" id="PF11181">
    <property type="entry name" value="YflT"/>
    <property type="match status" value="1"/>
</dbReference>
<keyword evidence="1" id="KW-0812">Transmembrane</keyword>
<dbReference type="Proteomes" id="UP000070188">
    <property type="component" value="Unassembled WGS sequence"/>
</dbReference>
<dbReference type="EMBL" id="JYIJ01000013">
    <property type="protein sequence ID" value="KWX04949.1"/>
    <property type="molecule type" value="Genomic_DNA"/>
</dbReference>
<reference evidence="7" key="2">
    <citation type="submission" date="2015-02" db="EMBL/GenBank/DDBJ databases">
        <title>Physiological reanalysis, assessment of diazotrophy, and genome sequences of multiple isolates of Streptomyces thermoautotrophicus.</title>
        <authorList>
            <person name="MacKellar D.C."/>
            <person name="Lieber L."/>
            <person name="Norman J."/>
            <person name="Bolger A."/>
            <person name="Tobin C."/>
            <person name="Murray J.W."/>
            <person name="Friesen M."/>
            <person name="Prell J."/>
        </authorList>
    </citation>
    <scope>NUCLEOTIDE SEQUENCE [LARGE SCALE GENOMIC DNA]</scope>
    <source>
        <strain evidence="7">UBT1</strain>
    </source>
</reference>
<dbReference type="RefSeq" id="WP_066884513.1">
    <property type="nucleotide sequence ID" value="NZ_CP171739.1"/>
</dbReference>
<feature type="domain" description="General stress protein 17M-like" evidence="2">
    <location>
        <begin position="22"/>
        <end position="107"/>
    </location>
</feature>
<keyword evidence="6" id="KW-1185">Reference proteome</keyword>
<feature type="transmembrane region" description="Helical" evidence="1">
    <location>
        <begin position="99"/>
        <end position="121"/>
    </location>
</feature>
<name>A0A132MN46_9ACTN</name>
<sequence length="162" mass="17155">MTMPSPAGPSASLPQSAANRETLASYRAYAEAQRAVDFLSDQKFPVQHLSIVGADLKLVETVTGRLTSWRATLAGAASGAWFGLLIGLFLAIFTPQAGFGLVLWALAWGVVAGAVFGYVGYLMTGGKRDFVSYSQIVAGRYDVLVDPAKAAEARALLERLNA</sequence>
<evidence type="ECO:0000313" key="6">
    <source>
        <dbReference type="Proteomes" id="UP000070188"/>
    </source>
</evidence>
<dbReference type="Proteomes" id="UP000070598">
    <property type="component" value="Unassembled WGS sequence"/>
</dbReference>
<evidence type="ECO:0000313" key="5">
    <source>
        <dbReference type="EMBL" id="KWX10002.1"/>
    </source>
</evidence>
<dbReference type="Proteomes" id="UP000070659">
    <property type="component" value="Unassembled WGS sequence"/>
</dbReference>
<dbReference type="EMBL" id="JYIK01000658">
    <property type="protein sequence ID" value="KWX10002.1"/>
    <property type="molecule type" value="Genomic_DNA"/>
</dbReference>
<proteinExistence type="predicted"/>
<evidence type="ECO:0000313" key="7">
    <source>
        <dbReference type="Proteomes" id="UP000070598"/>
    </source>
</evidence>
<evidence type="ECO:0000313" key="8">
    <source>
        <dbReference type="Proteomes" id="UP000070659"/>
    </source>
</evidence>
<accession>A0A132MN46</accession>
<dbReference type="STRING" id="1469144.LI90_924"/>
<evidence type="ECO:0000313" key="3">
    <source>
        <dbReference type="EMBL" id="KWW99290.1"/>
    </source>
</evidence>
<gene>
    <name evidence="3" type="ORF">LI90_924</name>
    <name evidence="4" type="ORF">TH66_03920</name>
    <name evidence="5" type="ORF">TR74_06255</name>
</gene>
<dbReference type="InterPro" id="IPR025889">
    <property type="entry name" value="GSP17M-like_dom"/>
</dbReference>
<organism evidence="3 6">
    <name type="scientific">Carbonactinospora thermoautotrophica</name>
    <dbReference type="NCBI Taxonomy" id="1469144"/>
    <lineage>
        <taxon>Bacteria</taxon>
        <taxon>Bacillati</taxon>
        <taxon>Actinomycetota</taxon>
        <taxon>Actinomycetes</taxon>
        <taxon>Kitasatosporales</taxon>
        <taxon>Carbonactinosporaceae</taxon>
        <taxon>Carbonactinospora</taxon>
    </lineage>
</organism>
<reference evidence="6" key="4">
    <citation type="submission" date="2015-04" db="EMBL/GenBank/DDBJ databases">
        <title>Physiological reanalysis, assessment of diazotrophy, and genome sequences of multiple isolates of Streptomyces thermoautotrophicus.</title>
        <authorList>
            <person name="MacKellar D.C."/>
            <person name="Lieber L."/>
            <person name="Norman J."/>
            <person name="Bolger A."/>
            <person name="Tobin C."/>
            <person name="Murray J.W."/>
            <person name="Chang R."/>
            <person name="Ford T."/>
            <person name="Nguyen P.Q."/>
            <person name="Woodward J."/>
            <person name="Permingeat H."/>
            <person name="Joshi N.S."/>
            <person name="Silver P.A."/>
            <person name="Usadel B."/>
            <person name="Rutherford A.W."/>
            <person name="Friesen M."/>
            <person name="Prell J."/>
        </authorList>
    </citation>
    <scope>NUCLEOTIDE SEQUENCE [LARGE SCALE GENOMIC DNA]</scope>
    <source>
        <strain evidence="6">H1</strain>
    </source>
</reference>
<comment type="caution">
    <text evidence="3">The sequence shown here is derived from an EMBL/GenBank/DDBJ whole genome shotgun (WGS) entry which is preliminary data.</text>
</comment>
<dbReference type="AlphaFoldDB" id="A0A132MN46"/>
<dbReference type="PATRIC" id="fig|1469144.10.peg.1041"/>
<dbReference type="OrthoDB" id="3381462at2"/>
<keyword evidence="1" id="KW-0472">Membrane</keyword>
<protein>
    <submittedName>
        <fullName evidence="4">Membrane protein</fullName>
    </submittedName>
</protein>
<keyword evidence="1" id="KW-1133">Transmembrane helix</keyword>